<proteinExistence type="predicted"/>
<keyword evidence="2" id="KW-1185">Reference proteome</keyword>
<comment type="caution">
    <text evidence="1">The sequence shown here is derived from an EMBL/GenBank/DDBJ whole genome shotgun (WGS) entry which is preliminary data.</text>
</comment>
<dbReference type="EMBL" id="JBANRG010000004">
    <property type="protein sequence ID" value="KAK7467022.1"/>
    <property type="molecule type" value="Genomic_DNA"/>
</dbReference>
<organism evidence="1 2">
    <name type="scientific">Marasmiellus scandens</name>
    <dbReference type="NCBI Taxonomy" id="2682957"/>
    <lineage>
        <taxon>Eukaryota</taxon>
        <taxon>Fungi</taxon>
        <taxon>Dikarya</taxon>
        <taxon>Basidiomycota</taxon>
        <taxon>Agaricomycotina</taxon>
        <taxon>Agaricomycetes</taxon>
        <taxon>Agaricomycetidae</taxon>
        <taxon>Agaricales</taxon>
        <taxon>Marasmiineae</taxon>
        <taxon>Omphalotaceae</taxon>
        <taxon>Marasmiellus</taxon>
    </lineage>
</organism>
<accession>A0ABR1JT25</accession>
<dbReference type="Proteomes" id="UP001498398">
    <property type="component" value="Unassembled WGS sequence"/>
</dbReference>
<sequence>MSPVLEKIYQSKTEVAEIDEIFPLFIQGEKEKLNDHLNNMTEANDLKYIPSLVPQHTTEILYRRVLLTMIRLLDSEQSSSPLVALASALNHGIRNLGSHRNQRFQQSMEIFAQRQGVSLPNEVKFESDSALGQELGMLELIIAMCDECSKRAKFCKEETTKLAKLIRQG</sequence>
<evidence type="ECO:0000313" key="1">
    <source>
        <dbReference type="EMBL" id="KAK7467022.1"/>
    </source>
</evidence>
<reference evidence="1 2" key="1">
    <citation type="submission" date="2024-01" db="EMBL/GenBank/DDBJ databases">
        <title>A draft genome for the cacao thread blight pathogen Marasmiellus scandens.</title>
        <authorList>
            <person name="Baruah I.K."/>
            <person name="Leung J."/>
            <person name="Bukari Y."/>
            <person name="Amoako-Attah I."/>
            <person name="Meinhardt L.W."/>
            <person name="Bailey B.A."/>
            <person name="Cohen S.P."/>
        </authorList>
    </citation>
    <scope>NUCLEOTIDE SEQUENCE [LARGE SCALE GENOMIC DNA]</scope>
    <source>
        <strain evidence="1 2">GH-19</strain>
    </source>
</reference>
<protein>
    <submittedName>
        <fullName evidence="1">Uncharacterized protein</fullName>
    </submittedName>
</protein>
<gene>
    <name evidence="1" type="ORF">VKT23_004084</name>
</gene>
<evidence type="ECO:0000313" key="2">
    <source>
        <dbReference type="Proteomes" id="UP001498398"/>
    </source>
</evidence>
<name>A0ABR1JT25_9AGAR</name>